<accession>A0ABR7RPQ3</accession>
<feature type="chain" id="PRO_5046068812" description="DUF4440 domain-containing protein" evidence="1">
    <location>
        <begin position="24"/>
        <end position="160"/>
    </location>
</feature>
<organism evidence="2 3">
    <name type="scientific">Teichococcus aerophilus</name>
    <dbReference type="NCBI Taxonomy" id="1224513"/>
    <lineage>
        <taxon>Bacteria</taxon>
        <taxon>Pseudomonadati</taxon>
        <taxon>Pseudomonadota</taxon>
        <taxon>Alphaproteobacteria</taxon>
        <taxon>Acetobacterales</taxon>
        <taxon>Roseomonadaceae</taxon>
        <taxon>Roseomonas</taxon>
    </lineage>
</organism>
<sequence>MRPFLRQALLGVAMLALPGVTTACSAQTARATQAPAPSAVPAALQATWASFRTAALAGDTQAMARMTRFPLELAGELDDTPLRRTGADGFPAMIRRVLDADSGLGMRETLTNRELVRRNPTLVPDQRNPIVAGDEAVLGPFVFRRNSNGWKLSRVYIGED</sequence>
<gene>
    <name evidence="2" type="ORF">IBL26_15600</name>
</gene>
<protein>
    <recommendedName>
        <fullName evidence="4">DUF4440 domain-containing protein</fullName>
    </recommendedName>
</protein>
<dbReference type="RefSeq" id="WP_187785430.1">
    <property type="nucleotide sequence ID" value="NZ_JACTVA010000029.1"/>
</dbReference>
<keyword evidence="3" id="KW-1185">Reference proteome</keyword>
<reference evidence="2 3" key="1">
    <citation type="journal article" date="2013" name="Int. J. Syst. Evol. Microbiol.">
        <title>Roseomonas aerophila sp. nov., isolated from air.</title>
        <authorList>
            <person name="Kim S.J."/>
            <person name="Weon H.Y."/>
            <person name="Ahn J.H."/>
            <person name="Hong S.B."/>
            <person name="Seok S.J."/>
            <person name="Whang K.S."/>
            <person name="Kwon S.W."/>
        </authorList>
    </citation>
    <scope>NUCLEOTIDE SEQUENCE [LARGE SCALE GENOMIC DNA]</scope>
    <source>
        <strain evidence="2 3">NBRC 108923</strain>
    </source>
</reference>
<evidence type="ECO:0000313" key="2">
    <source>
        <dbReference type="EMBL" id="MBC9208269.1"/>
    </source>
</evidence>
<evidence type="ECO:0000313" key="3">
    <source>
        <dbReference type="Proteomes" id="UP000626026"/>
    </source>
</evidence>
<keyword evidence="1" id="KW-0732">Signal</keyword>
<proteinExistence type="predicted"/>
<evidence type="ECO:0008006" key="4">
    <source>
        <dbReference type="Google" id="ProtNLM"/>
    </source>
</evidence>
<comment type="caution">
    <text evidence="2">The sequence shown here is derived from an EMBL/GenBank/DDBJ whole genome shotgun (WGS) entry which is preliminary data.</text>
</comment>
<name>A0ABR7RPQ3_9PROT</name>
<dbReference type="Proteomes" id="UP000626026">
    <property type="component" value="Unassembled WGS sequence"/>
</dbReference>
<evidence type="ECO:0000256" key="1">
    <source>
        <dbReference type="SAM" id="SignalP"/>
    </source>
</evidence>
<dbReference type="EMBL" id="JACTVA010000029">
    <property type="protein sequence ID" value="MBC9208269.1"/>
    <property type="molecule type" value="Genomic_DNA"/>
</dbReference>
<dbReference type="PROSITE" id="PS51257">
    <property type="entry name" value="PROKAR_LIPOPROTEIN"/>
    <property type="match status" value="1"/>
</dbReference>
<feature type="signal peptide" evidence="1">
    <location>
        <begin position="1"/>
        <end position="23"/>
    </location>
</feature>